<dbReference type="RefSeq" id="WP_135957241.1">
    <property type="nucleotide sequence ID" value="NZ_CAOOOG010000027.1"/>
</dbReference>
<comment type="caution">
    <text evidence="2">The sequence shown here is derived from an EMBL/GenBank/DDBJ whole genome shotgun (WGS) entry which is preliminary data.</text>
</comment>
<proteinExistence type="predicted"/>
<dbReference type="AlphaFoldDB" id="A0A4S2G3Z3"/>
<name>A0A4S2G3Z3_9BACT</name>
<feature type="region of interest" description="Disordered" evidence="1">
    <location>
        <begin position="89"/>
        <end position="110"/>
    </location>
</feature>
<dbReference type="Proteomes" id="UP000306630">
    <property type="component" value="Unassembled WGS sequence"/>
</dbReference>
<evidence type="ECO:0000313" key="3">
    <source>
        <dbReference type="Proteomes" id="UP000306630"/>
    </source>
</evidence>
<organism evidence="2 3">
    <name type="scientific">Muribaculum intestinale</name>
    <dbReference type="NCBI Taxonomy" id="1796646"/>
    <lineage>
        <taxon>Bacteria</taxon>
        <taxon>Pseudomonadati</taxon>
        <taxon>Bacteroidota</taxon>
        <taxon>Bacteroidia</taxon>
        <taxon>Bacteroidales</taxon>
        <taxon>Muribaculaceae</taxon>
        <taxon>Muribaculum</taxon>
    </lineage>
</organism>
<gene>
    <name evidence="2" type="ORF">E5333_00160</name>
</gene>
<reference evidence="2 3" key="1">
    <citation type="submission" date="2019-04" db="EMBL/GenBank/DDBJ databases">
        <title>Microbes associate with the intestines of laboratory mice.</title>
        <authorList>
            <person name="Navarre W."/>
            <person name="Wong E."/>
            <person name="Huang K."/>
            <person name="Tropini C."/>
            <person name="Ng K."/>
            <person name="Yu B."/>
        </authorList>
    </citation>
    <scope>NUCLEOTIDE SEQUENCE [LARGE SCALE GENOMIC DNA]</scope>
    <source>
        <strain evidence="2 3">NM06_A21</strain>
    </source>
</reference>
<protein>
    <submittedName>
        <fullName evidence="2">Uncharacterized protein</fullName>
    </submittedName>
</protein>
<evidence type="ECO:0000313" key="2">
    <source>
        <dbReference type="EMBL" id="TGY76705.1"/>
    </source>
</evidence>
<dbReference type="EMBL" id="SRYD01000001">
    <property type="protein sequence ID" value="TGY76705.1"/>
    <property type="molecule type" value="Genomic_DNA"/>
</dbReference>
<accession>A0A4S2G3Z3</accession>
<evidence type="ECO:0000256" key="1">
    <source>
        <dbReference type="SAM" id="MobiDB-lite"/>
    </source>
</evidence>
<sequence>MIELELTPQIKQWLDTEPSHRSLHEGAELLLRITRNRIMYANITRNITRHADTIEYHLRKIYKQRLVDTTHREVRQMMNTVEAIARVRGLDRPESTSGRTELQRGKRADHHELPEQIQQLYVDNAAIMRKMRECHLHLRMINPENSTCPDSDRYPWAKEIIALDTLYRENWNKYDHYIKGTSPMAVQLVVDSRTLQRNAARICNLLLGKYAKNPDDALADRIREAYSRIASPTVNLRNKMNDAGLI</sequence>
<feature type="compositionally biased region" description="Basic and acidic residues" evidence="1">
    <location>
        <begin position="101"/>
        <end position="110"/>
    </location>
</feature>